<dbReference type="Gene3D" id="3.30.1490.150">
    <property type="entry name" value="Hypothetical protein ph0010, domain 2"/>
    <property type="match status" value="1"/>
</dbReference>
<dbReference type="Gene3D" id="3.30.700.20">
    <property type="entry name" value="Hypothetical protein ph0010, domain 1"/>
    <property type="match status" value="1"/>
</dbReference>
<dbReference type="NCBIfam" id="TIGR04335">
    <property type="entry name" value="AmmeMemoSam_A"/>
    <property type="match status" value="1"/>
</dbReference>
<evidence type="ECO:0000313" key="3">
    <source>
        <dbReference type="Proteomes" id="UP000271125"/>
    </source>
</evidence>
<dbReference type="InterPro" id="IPR036071">
    <property type="entry name" value="AMMECR1_dom_sf"/>
</dbReference>
<name>A0A660SNJ7_UNCT6</name>
<dbReference type="InterPro" id="IPR027623">
    <property type="entry name" value="AmmeMemoSam_A"/>
</dbReference>
<evidence type="ECO:0000313" key="2">
    <source>
        <dbReference type="EMBL" id="RKX72367.1"/>
    </source>
</evidence>
<dbReference type="SUPFAM" id="SSF143447">
    <property type="entry name" value="AMMECR1-like"/>
    <property type="match status" value="1"/>
</dbReference>
<dbReference type="InterPro" id="IPR023473">
    <property type="entry name" value="AMMECR1"/>
</dbReference>
<dbReference type="NCBIfam" id="TIGR00296">
    <property type="entry name" value="TIGR00296 family protein"/>
    <property type="match status" value="1"/>
</dbReference>
<dbReference type="Pfam" id="PF01871">
    <property type="entry name" value="AMMECR1"/>
    <property type="match status" value="1"/>
</dbReference>
<dbReference type="InterPro" id="IPR002733">
    <property type="entry name" value="AMMECR1_domain"/>
</dbReference>
<dbReference type="EMBL" id="QNBD01000026">
    <property type="protein sequence ID" value="RKX72367.1"/>
    <property type="molecule type" value="Genomic_DNA"/>
</dbReference>
<comment type="caution">
    <text evidence="2">The sequence shown here is derived from an EMBL/GenBank/DDBJ whole genome shotgun (WGS) entry which is preliminary data.</text>
</comment>
<proteinExistence type="predicted"/>
<dbReference type="InterPro" id="IPR027485">
    <property type="entry name" value="AMMECR1_N"/>
</dbReference>
<feature type="domain" description="AMMECR1" evidence="1">
    <location>
        <begin position="7"/>
        <end position="180"/>
    </location>
</feature>
<dbReference type="PROSITE" id="PS51112">
    <property type="entry name" value="AMMECR1"/>
    <property type="match status" value="1"/>
</dbReference>
<evidence type="ECO:0000259" key="1">
    <source>
        <dbReference type="PROSITE" id="PS51112"/>
    </source>
</evidence>
<dbReference type="Proteomes" id="UP000271125">
    <property type="component" value="Unassembled WGS sequence"/>
</dbReference>
<sequence length="180" mass="20596">MTMFTREEKIELIGLARQSIESTLLNKNESPETKCENLKKKGAAFTTLMIDNILRGCIGYIQAVKPLYITVWETAQSAAFGDPRFPSLTIDEFPKIKIELSVMTPLQKIDDYYDFEIGKHGLYIKHGFYSGLLLPQVALKYKWDKEKFLREVCYKAGLPADTYKQGADIFKFAAEIFSED</sequence>
<accession>A0A660SNJ7</accession>
<reference evidence="2 3" key="1">
    <citation type="submission" date="2018-06" db="EMBL/GenBank/DDBJ databases">
        <title>Extensive metabolic versatility and redundancy in microbially diverse, dynamic hydrothermal sediments.</title>
        <authorList>
            <person name="Dombrowski N."/>
            <person name="Teske A."/>
            <person name="Baker B.J."/>
        </authorList>
    </citation>
    <scope>NUCLEOTIDE SEQUENCE [LARGE SCALE GENOMIC DNA]</scope>
    <source>
        <strain evidence="2">B10_G13</strain>
    </source>
</reference>
<dbReference type="PANTHER" id="PTHR13016">
    <property type="entry name" value="AMMECR1 HOMOLOG"/>
    <property type="match status" value="1"/>
</dbReference>
<dbReference type="PANTHER" id="PTHR13016:SF0">
    <property type="entry name" value="AMME SYNDROME CANDIDATE GENE 1 PROTEIN"/>
    <property type="match status" value="1"/>
</dbReference>
<protein>
    <submittedName>
        <fullName evidence="2">AMMECR1 domain-containing protein</fullName>
    </submittedName>
</protein>
<organism evidence="2 3">
    <name type="scientific">candidate division TA06 bacterium</name>
    <dbReference type="NCBI Taxonomy" id="2250710"/>
    <lineage>
        <taxon>Bacteria</taxon>
        <taxon>Bacteria division TA06</taxon>
    </lineage>
</organism>
<dbReference type="AlphaFoldDB" id="A0A660SNJ7"/>
<gene>
    <name evidence="2" type="ORF">DRP43_00945</name>
</gene>